<evidence type="ECO:0000259" key="1">
    <source>
        <dbReference type="PROSITE" id="PS51674"/>
    </source>
</evidence>
<name>A0A261G9Z3_9BIFI</name>
<dbReference type="PROSITE" id="PS51674">
    <property type="entry name" value="4FE4S_WBL"/>
    <property type="match status" value="1"/>
</dbReference>
<protein>
    <recommendedName>
        <fullName evidence="1">4Fe-4S Wbl-type domain-containing protein</fullName>
    </recommendedName>
</protein>
<dbReference type="EMBL" id="MWWZ01000006">
    <property type="protein sequence ID" value="OZG68228.1"/>
    <property type="molecule type" value="Genomic_DNA"/>
</dbReference>
<dbReference type="Pfam" id="PF02467">
    <property type="entry name" value="Whib"/>
    <property type="match status" value="1"/>
</dbReference>
<gene>
    <name evidence="2" type="ORF">BEUL_1241</name>
</gene>
<evidence type="ECO:0000313" key="2">
    <source>
        <dbReference type="EMBL" id="OZG68228.1"/>
    </source>
</evidence>
<dbReference type="Proteomes" id="UP000216057">
    <property type="component" value="Unassembled WGS sequence"/>
</dbReference>
<dbReference type="InterPro" id="IPR034768">
    <property type="entry name" value="4FE4S_WBL"/>
</dbReference>
<feature type="domain" description="4Fe-4S Wbl-type" evidence="1">
    <location>
        <begin position="56"/>
        <end position="120"/>
    </location>
</feature>
<comment type="caution">
    <text evidence="2">The sequence shown here is derived from an EMBL/GenBank/DDBJ whole genome shotgun (WGS) entry which is preliminary data.</text>
</comment>
<organism evidence="2 3">
    <name type="scientific">Bifidobacterium eulemuris</name>
    <dbReference type="NCBI Taxonomy" id="1765219"/>
    <lineage>
        <taxon>Bacteria</taxon>
        <taxon>Bacillati</taxon>
        <taxon>Actinomycetota</taxon>
        <taxon>Actinomycetes</taxon>
        <taxon>Bifidobacteriales</taxon>
        <taxon>Bifidobacteriaceae</taxon>
        <taxon>Bifidobacterium</taxon>
    </lineage>
</organism>
<sequence length="127" mass="14009">MNANPMGGPLNGVYDPTLARSRVRRERRTTRIKNHETGHVVADRGNGNSDWWTRAACLGMDTDLFFPELGDTMGGVRAALDTCKDCPVSVECGRYADMTRACGYATCGVWGGRLRKQIPDKRKETDG</sequence>
<reference evidence="2 3" key="1">
    <citation type="journal article" date="2017" name="BMC Genomics">
        <title>Comparative genomic and phylogenomic analyses of the Bifidobacteriaceae family.</title>
        <authorList>
            <person name="Lugli G.A."/>
            <person name="Milani C."/>
            <person name="Turroni F."/>
            <person name="Duranti S."/>
            <person name="Mancabelli L."/>
            <person name="Mangifesta M."/>
            <person name="Ferrario C."/>
            <person name="Modesto M."/>
            <person name="Mattarelli P."/>
            <person name="Jiri K."/>
            <person name="van Sinderen D."/>
            <person name="Ventura M."/>
        </authorList>
    </citation>
    <scope>NUCLEOTIDE SEQUENCE [LARGE SCALE GENOMIC DNA]</scope>
    <source>
        <strain evidence="2 3">DSM 100216</strain>
    </source>
</reference>
<dbReference type="AlphaFoldDB" id="A0A261G9Z3"/>
<proteinExistence type="predicted"/>
<evidence type="ECO:0000313" key="3">
    <source>
        <dbReference type="Proteomes" id="UP000216057"/>
    </source>
</evidence>
<accession>A0A261G9Z3</accession>